<gene>
    <name evidence="1" type="ORF">H8B06_13835</name>
</gene>
<sequence length="154" mass="17312">MKRFLTNIVILWAVVLLPTGVWGQEGKTPNKSGGTAQTTETSKKDSLTTKLDAVQIAAVRWDARVANQKGKASKVKLQLDTSAVYFGTNEKMPWRLINEVYHKKGLVYVIGRSKDDDIENYQRLAIKLVDAKASENRQFAKLMNEYAAEVKKPK</sequence>
<dbReference type="EMBL" id="JACOIK010000009">
    <property type="protein sequence ID" value="MBD1433914.1"/>
    <property type="molecule type" value="Genomic_DNA"/>
</dbReference>
<keyword evidence="2" id="KW-1185">Reference proteome</keyword>
<accession>A0ABR7YRE7</accession>
<dbReference type="Proteomes" id="UP000602759">
    <property type="component" value="Unassembled WGS sequence"/>
</dbReference>
<name>A0ABR7YRE7_9SPHI</name>
<comment type="caution">
    <text evidence="1">The sequence shown here is derived from an EMBL/GenBank/DDBJ whole genome shotgun (WGS) entry which is preliminary data.</text>
</comment>
<dbReference type="RefSeq" id="WP_190994857.1">
    <property type="nucleotide sequence ID" value="NZ_JACOIK010000009.1"/>
</dbReference>
<evidence type="ECO:0000313" key="2">
    <source>
        <dbReference type="Proteomes" id="UP000602759"/>
    </source>
</evidence>
<protein>
    <submittedName>
        <fullName evidence="1">Uncharacterized protein</fullName>
    </submittedName>
</protein>
<evidence type="ECO:0000313" key="1">
    <source>
        <dbReference type="EMBL" id="MBD1433914.1"/>
    </source>
</evidence>
<reference evidence="1 2" key="1">
    <citation type="submission" date="2020-08" db="EMBL/GenBank/DDBJ databases">
        <title>Sphingobacterium sp. DN00404 isolated from aquaculture water.</title>
        <authorList>
            <person name="Zhang M."/>
        </authorList>
    </citation>
    <scope>NUCLEOTIDE SEQUENCE [LARGE SCALE GENOMIC DNA]</scope>
    <source>
        <strain evidence="1 2">DN00404</strain>
    </source>
</reference>
<organism evidence="1 2">
    <name type="scientific">Sphingobacterium micropteri</name>
    <dbReference type="NCBI Taxonomy" id="2763501"/>
    <lineage>
        <taxon>Bacteria</taxon>
        <taxon>Pseudomonadati</taxon>
        <taxon>Bacteroidota</taxon>
        <taxon>Sphingobacteriia</taxon>
        <taxon>Sphingobacteriales</taxon>
        <taxon>Sphingobacteriaceae</taxon>
        <taxon>Sphingobacterium</taxon>
    </lineage>
</organism>
<proteinExistence type="predicted"/>